<dbReference type="InterPro" id="IPR050331">
    <property type="entry name" value="Zinc_finger"/>
</dbReference>
<evidence type="ECO:0000313" key="10">
    <source>
        <dbReference type="EMBL" id="KAK7508582.1"/>
    </source>
</evidence>
<sequence>IGNLRKHAKVHNNKMGDDYRQHSATVSKASSSTRSGRAKSVRKYTRQAEVSDNTQQNSAGGTKSDIRPDTRGRIHTRKSLAGDETFPCLETEAPFPAGGSGEIANNGEEKPYKCLECSAAFAQETYMQMHMSYVHFGEKSFKCSECPASFEQKEDKEEHDRTHIGERPFRCSLCEATFSDKTAIRRHIDAHEDETPFECSQCCLTFTLKSTFRQHIRCVHVGERPFKCRQCDATFKRPDTLKITLTDLGFEQDRRTNPELGLAETDLANRNPAENGTLTDAGGEADVPSQCSNGSIWWNYPRGTLVVTFTQSSPFTVCLKPEIGPLLSSVHQAVNGQSVEVKNPQEGEEVCMPHADTMVQVLLEEPPFQTYMTLYDFRINFQE</sequence>
<evidence type="ECO:0000256" key="7">
    <source>
        <dbReference type="PROSITE-ProRule" id="PRU00042"/>
    </source>
</evidence>
<dbReference type="SUPFAM" id="SSF57667">
    <property type="entry name" value="beta-beta-alpha zinc fingers"/>
    <property type="match status" value="3"/>
</dbReference>
<feature type="domain" description="C2H2-type" evidence="9">
    <location>
        <begin position="197"/>
        <end position="225"/>
    </location>
</feature>
<feature type="compositionally biased region" description="Basic residues" evidence="8">
    <location>
        <begin position="1"/>
        <end position="12"/>
    </location>
</feature>
<evidence type="ECO:0000256" key="3">
    <source>
        <dbReference type="ARBA" id="ARBA00022737"/>
    </source>
</evidence>
<dbReference type="GO" id="GO:0005634">
    <property type="term" value="C:nucleus"/>
    <property type="evidence" value="ECO:0007669"/>
    <property type="project" value="UniProtKB-SubCell"/>
</dbReference>
<evidence type="ECO:0000256" key="5">
    <source>
        <dbReference type="ARBA" id="ARBA00022833"/>
    </source>
</evidence>
<dbReference type="AlphaFoldDB" id="A0ABD0MB56"/>
<dbReference type="InterPro" id="IPR013087">
    <property type="entry name" value="Znf_C2H2_type"/>
</dbReference>
<evidence type="ECO:0000256" key="2">
    <source>
        <dbReference type="ARBA" id="ARBA00022723"/>
    </source>
</evidence>
<keyword evidence="5" id="KW-0862">Zinc</keyword>
<feature type="region of interest" description="Disordered" evidence="8">
    <location>
        <begin position="1"/>
        <end position="72"/>
    </location>
</feature>
<dbReference type="Proteomes" id="UP001519460">
    <property type="component" value="Unassembled WGS sequence"/>
</dbReference>
<feature type="compositionally biased region" description="Basic residues" evidence="8">
    <location>
        <begin position="36"/>
        <end position="45"/>
    </location>
</feature>
<organism evidence="10 11">
    <name type="scientific">Batillaria attramentaria</name>
    <dbReference type="NCBI Taxonomy" id="370345"/>
    <lineage>
        <taxon>Eukaryota</taxon>
        <taxon>Metazoa</taxon>
        <taxon>Spiralia</taxon>
        <taxon>Lophotrochozoa</taxon>
        <taxon>Mollusca</taxon>
        <taxon>Gastropoda</taxon>
        <taxon>Caenogastropoda</taxon>
        <taxon>Sorbeoconcha</taxon>
        <taxon>Cerithioidea</taxon>
        <taxon>Batillariidae</taxon>
        <taxon>Batillaria</taxon>
    </lineage>
</organism>
<dbReference type="PANTHER" id="PTHR16515">
    <property type="entry name" value="PR DOMAIN ZINC FINGER PROTEIN"/>
    <property type="match status" value="1"/>
</dbReference>
<feature type="domain" description="C2H2-type" evidence="9">
    <location>
        <begin position="169"/>
        <end position="196"/>
    </location>
</feature>
<accession>A0ABD0MB56</accession>
<dbReference type="SMART" id="SM00355">
    <property type="entry name" value="ZnF_C2H2"/>
    <property type="match status" value="4"/>
</dbReference>
<evidence type="ECO:0000313" key="11">
    <source>
        <dbReference type="Proteomes" id="UP001519460"/>
    </source>
</evidence>
<reference evidence="10 11" key="1">
    <citation type="journal article" date="2023" name="Sci. Data">
        <title>Genome assembly of the Korean intertidal mud-creeper Batillaria attramentaria.</title>
        <authorList>
            <person name="Patra A.K."/>
            <person name="Ho P.T."/>
            <person name="Jun S."/>
            <person name="Lee S.J."/>
            <person name="Kim Y."/>
            <person name="Won Y.J."/>
        </authorList>
    </citation>
    <scope>NUCLEOTIDE SEQUENCE [LARGE SCALE GENOMIC DNA]</scope>
    <source>
        <strain evidence="10">Wonlab-2016</strain>
    </source>
</reference>
<dbReference type="GO" id="GO:0008270">
    <property type="term" value="F:zinc ion binding"/>
    <property type="evidence" value="ECO:0007669"/>
    <property type="project" value="UniProtKB-KW"/>
</dbReference>
<evidence type="ECO:0000256" key="6">
    <source>
        <dbReference type="ARBA" id="ARBA00023242"/>
    </source>
</evidence>
<comment type="caution">
    <text evidence="10">The sequence shown here is derived from an EMBL/GenBank/DDBJ whole genome shotgun (WGS) entry which is preliminary data.</text>
</comment>
<feature type="region of interest" description="Disordered" evidence="8">
    <location>
        <begin position="261"/>
        <end position="285"/>
    </location>
</feature>
<keyword evidence="11" id="KW-1185">Reference proteome</keyword>
<name>A0ABD0MB56_9CAEN</name>
<feature type="domain" description="C2H2-type" evidence="9">
    <location>
        <begin position="112"/>
        <end position="140"/>
    </location>
</feature>
<feature type="non-terminal residue" evidence="10">
    <location>
        <position position="1"/>
    </location>
</feature>
<feature type="domain" description="C2H2-type" evidence="9">
    <location>
        <begin position="141"/>
        <end position="168"/>
    </location>
</feature>
<evidence type="ECO:0000256" key="8">
    <source>
        <dbReference type="SAM" id="MobiDB-lite"/>
    </source>
</evidence>
<feature type="compositionally biased region" description="Polar residues" evidence="8">
    <location>
        <begin position="22"/>
        <end position="35"/>
    </location>
</feature>
<proteinExistence type="predicted"/>
<dbReference type="EMBL" id="JACVVK020000001">
    <property type="protein sequence ID" value="KAK7508582.1"/>
    <property type="molecule type" value="Genomic_DNA"/>
</dbReference>
<evidence type="ECO:0000256" key="1">
    <source>
        <dbReference type="ARBA" id="ARBA00004123"/>
    </source>
</evidence>
<keyword evidence="6" id="KW-0539">Nucleus</keyword>
<dbReference type="PROSITE" id="PS00028">
    <property type="entry name" value="ZINC_FINGER_C2H2_1"/>
    <property type="match status" value="4"/>
</dbReference>
<dbReference type="Pfam" id="PF00096">
    <property type="entry name" value="zf-C2H2"/>
    <property type="match status" value="1"/>
</dbReference>
<dbReference type="PANTHER" id="PTHR16515:SF49">
    <property type="entry name" value="GASTRULA ZINC FINGER PROTEIN XLCGF49.1-LIKE-RELATED"/>
    <property type="match status" value="1"/>
</dbReference>
<dbReference type="Gene3D" id="3.30.160.60">
    <property type="entry name" value="Classic Zinc Finger"/>
    <property type="match status" value="5"/>
</dbReference>
<keyword evidence="4 7" id="KW-0863">Zinc-finger</keyword>
<keyword evidence="3" id="KW-0677">Repeat</keyword>
<protein>
    <recommendedName>
        <fullName evidence="9">C2H2-type domain-containing protein</fullName>
    </recommendedName>
</protein>
<evidence type="ECO:0000256" key="4">
    <source>
        <dbReference type="ARBA" id="ARBA00022771"/>
    </source>
</evidence>
<dbReference type="PROSITE" id="PS50157">
    <property type="entry name" value="ZINC_FINGER_C2H2_2"/>
    <property type="match status" value="4"/>
</dbReference>
<dbReference type="InterPro" id="IPR036236">
    <property type="entry name" value="Znf_C2H2_sf"/>
</dbReference>
<gene>
    <name evidence="10" type="ORF">BaRGS_00000148</name>
</gene>
<keyword evidence="2" id="KW-0479">Metal-binding</keyword>
<comment type="subcellular location">
    <subcellularLocation>
        <location evidence="1">Nucleus</location>
    </subcellularLocation>
</comment>
<feature type="compositionally biased region" description="Polar residues" evidence="8">
    <location>
        <begin position="48"/>
        <end position="61"/>
    </location>
</feature>
<evidence type="ECO:0000259" key="9">
    <source>
        <dbReference type="PROSITE" id="PS50157"/>
    </source>
</evidence>